<evidence type="ECO:0000313" key="9">
    <source>
        <dbReference type="Proteomes" id="UP000663872"/>
    </source>
</evidence>
<feature type="domain" description="Ig-like" evidence="7">
    <location>
        <begin position="254"/>
        <end position="377"/>
    </location>
</feature>
<dbReference type="InterPro" id="IPR013098">
    <property type="entry name" value="Ig_I-set"/>
</dbReference>
<dbReference type="InterPro" id="IPR003599">
    <property type="entry name" value="Ig_sub"/>
</dbReference>
<protein>
    <recommendedName>
        <fullName evidence="7">Ig-like domain-containing protein</fullName>
    </recommendedName>
</protein>
<dbReference type="SUPFAM" id="SSF48726">
    <property type="entry name" value="Immunoglobulin"/>
    <property type="match status" value="3"/>
</dbReference>
<keyword evidence="4" id="KW-0325">Glycoprotein</keyword>
<comment type="subcellular location">
    <subcellularLocation>
        <location evidence="1">Membrane</location>
        <topology evidence="1">Single-pass type I membrane protein</topology>
    </subcellularLocation>
</comment>
<name>A0A818BBI3_9BILA</name>
<feature type="compositionally biased region" description="Basic residues" evidence="6">
    <location>
        <begin position="159"/>
        <end position="170"/>
    </location>
</feature>
<feature type="region of interest" description="Disordered" evidence="6">
    <location>
        <begin position="12"/>
        <end position="71"/>
    </location>
</feature>
<feature type="region of interest" description="Disordered" evidence="6">
    <location>
        <begin position="152"/>
        <end position="171"/>
    </location>
</feature>
<reference evidence="8" key="1">
    <citation type="submission" date="2021-02" db="EMBL/GenBank/DDBJ databases">
        <authorList>
            <person name="Nowell W R."/>
        </authorList>
    </citation>
    <scope>NUCLEOTIDE SEQUENCE</scope>
</reference>
<evidence type="ECO:0000256" key="3">
    <source>
        <dbReference type="ARBA" id="ARBA00023157"/>
    </source>
</evidence>
<feature type="compositionally biased region" description="Polar residues" evidence="6">
    <location>
        <begin position="51"/>
        <end position="71"/>
    </location>
</feature>
<dbReference type="GO" id="GO:0098609">
    <property type="term" value="P:cell-cell adhesion"/>
    <property type="evidence" value="ECO:0007669"/>
    <property type="project" value="TreeGrafter"/>
</dbReference>
<dbReference type="AlphaFoldDB" id="A0A818BBI3"/>
<evidence type="ECO:0000256" key="1">
    <source>
        <dbReference type="ARBA" id="ARBA00004479"/>
    </source>
</evidence>
<dbReference type="InterPro" id="IPR003598">
    <property type="entry name" value="Ig_sub2"/>
</dbReference>
<proteinExistence type="predicted"/>
<feature type="domain" description="Ig-like" evidence="7">
    <location>
        <begin position="493"/>
        <end position="583"/>
    </location>
</feature>
<evidence type="ECO:0000256" key="4">
    <source>
        <dbReference type="ARBA" id="ARBA00023180"/>
    </source>
</evidence>
<evidence type="ECO:0000256" key="5">
    <source>
        <dbReference type="ARBA" id="ARBA00023319"/>
    </source>
</evidence>
<dbReference type="PROSITE" id="PS50835">
    <property type="entry name" value="IG_LIKE"/>
    <property type="match status" value="3"/>
</dbReference>
<dbReference type="GO" id="GO:0005886">
    <property type="term" value="C:plasma membrane"/>
    <property type="evidence" value="ECO:0007669"/>
    <property type="project" value="TreeGrafter"/>
</dbReference>
<sequence>MKFCGCLTIRRDSRDDPTNKRVQRHFLKRDLPASNDSSTKNTKIQKDRTKSNTQSSTRQNILKKQSSSGSINKVVLRDNHHNVSKRRSVTFANDSETEQRKFLRLNKTKRGSIHELQLSENKRARSSSNVNHSITRTINTSYETTTCDELDNSQEKKAVVRRRKRSKSPRKQLPTEILDAIKFDLVESVGLDDNQLKTIPYENIKTSSQSIRISLSSFSSQQHQGRRRRSSPFNRSSNVVYSASTNMLYYQAQPTVISIAQVKSTKDISISQKLENFTANIGHVRTLDVQENERVRLECKLTSTKDAEEVLWMRIRSPHNPDILSYRDSVVYAPDRIELEQRRYSSSRTINGTLIETYILTLIILRPTIDDQGRYICAKGRTVFAEYDIFIIVPTQFMDDTNFTQQRSVLEGSTLRLSCSAYGRPLPSITWFYRTHNGKLISLSNGTVCQATKCELHLVNYTRYDPKIIECIADNEKSTRISKVVHIDVYYPPKVTINVRTLIGLRSTDVFLECSSDANPTPLITWLDDNRQEINDYNFYTVKTNNLSSILSFSVFSNEYPNVLYYCQSNNSIGTVEKLIDISSIKRISNSLCLPFYYLGFIDFNLKSDHEATTVRILTTHSLRRQKIVLSSHIRSRPSTKQITTTISSKSSIPDYSNVLFLIFIICIFFI</sequence>
<evidence type="ECO:0000259" key="7">
    <source>
        <dbReference type="PROSITE" id="PS50835"/>
    </source>
</evidence>
<feature type="region of interest" description="Disordered" evidence="6">
    <location>
        <begin position="216"/>
        <end position="236"/>
    </location>
</feature>
<organism evidence="8 9">
    <name type="scientific">Rotaria socialis</name>
    <dbReference type="NCBI Taxonomy" id="392032"/>
    <lineage>
        <taxon>Eukaryota</taxon>
        <taxon>Metazoa</taxon>
        <taxon>Spiralia</taxon>
        <taxon>Gnathifera</taxon>
        <taxon>Rotifera</taxon>
        <taxon>Eurotatoria</taxon>
        <taxon>Bdelloidea</taxon>
        <taxon>Philodinida</taxon>
        <taxon>Philodinidae</taxon>
        <taxon>Rotaria</taxon>
    </lineage>
</organism>
<dbReference type="InterPro" id="IPR007110">
    <property type="entry name" value="Ig-like_dom"/>
</dbReference>
<dbReference type="GO" id="GO:0050839">
    <property type="term" value="F:cell adhesion molecule binding"/>
    <property type="evidence" value="ECO:0007669"/>
    <property type="project" value="TreeGrafter"/>
</dbReference>
<dbReference type="InterPro" id="IPR051275">
    <property type="entry name" value="Cell_adhesion_signaling"/>
</dbReference>
<dbReference type="Proteomes" id="UP000663872">
    <property type="component" value="Unassembled WGS sequence"/>
</dbReference>
<gene>
    <name evidence="8" type="ORF">GRG538_LOCUS11515</name>
</gene>
<keyword evidence="3" id="KW-1015">Disulfide bond</keyword>
<dbReference type="EMBL" id="CAJNYT010001541">
    <property type="protein sequence ID" value="CAF3417878.1"/>
    <property type="molecule type" value="Genomic_DNA"/>
</dbReference>
<dbReference type="PANTHER" id="PTHR11640:SF167">
    <property type="entry name" value="SIGNAL-REGULATORY PROTEIN BETA-1-LIKE"/>
    <property type="match status" value="1"/>
</dbReference>
<dbReference type="GO" id="GO:0005911">
    <property type="term" value="C:cell-cell junction"/>
    <property type="evidence" value="ECO:0007669"/>
    <property type="project" value="TreeGrafter"/>
</dbReference>
<keyword evidence="2" id="KW-0472">Membrane</keyword>
<dbReference type="Pfam" id="PF07679">
    <property type="entry name" value="I-set"/>
    <property type="match status" value="1"/>
</dbReference>
<evidence type="ECO:0000256" key="6">
    <source>
        <dbReference type="SAM" id="MobiDB-lite"/>
    </source>
</evidence>
<feature type="domain" description="Ig-like" evidence="7">
    <location>
        <begin position="394"/>
        <end position="482"/>
    </location>
</feature>
<dbReference type="InterPro" id="IPR036179">
    <property type="entry name" value="Ig-like_dom_sf"/>
</dbReference>
<evidence type="ECO:0000256" key="2">
    <source>
        <dbReference type="ARBA" id="ARBA00023136"/>
    </source>
</evidence>
<comment type="caution">
    <text evidence="8">The sequence shown here is derived from an EMBL/GenBank/DDBJ whole genome shotgun (WGS) entry which is preliminary data.</text>
</comment>
<dbReference type="SMART" id="SM00408">
    <property type="entry name" value="IGc2"/>
    <property type="match status" value="3"/>
</dbReference>
<accession>A0A818BBI3</accession>
<dbReference type="InterPro" id="IPR013783">
    <property type="entry name" value="Ig-like_fold"/>
</dbReference>
<dbReference type="Gene3D" id="2.60.40.10">
    <property type="entry name" value="Immunoglobulins"/>
    <property type="match status" value="3"/>
</dbReference>
<evidence type="ECO:0000313" key="8">
    <source>
        <dbReference type="EMBL" id="CAF3417878.1"/>
    </source>
</evidence>
<keyword evidence="5" id="KW-0393">Immunoglobulin domain</keyword>
<dbReference type="PANTHER" id="PTHR11640">
    <property type="entry name" value="NEPHRIN"/>
    <property type="match status" value="1"/>
</dbReference>
<dbReference type="SMART" id="SM00409">
    <property type="entry name" value="IG"/>
    <property type="match status" value="2"/>
</dbReference>